<dbReference type="AlphaFoldDB" id="A0A0E9RJ42"/>
<evidence type="ECO:0000313" key="1">
    <source>
        <dbReference type="EMBL" id="JAH29129.1"/>
    </source>
</evidence>
<organism evidence="1">
    <name type="scientific">Anguilla anguilla</name>
    <name type="common">European freshwater eel</name>
    <name type="synonym">Muraena anguilla</name>
    <dbReference type="NCBI Taxonomy" id="7936"/>
    <lineage>
        <taxon>Eukaryota</taxon>
        <taxon>Metazoa</taxon>
        <taxon>Chordata</taxon>
        <taxon>Craniata</taxon>
        <taxon>Vertebrata</taxon>
        <taxon>Euteleostomi</taxon>
        <taxon>Actinopterygii</taxon>
        <taxon>Neopterygii</taxon>
        <taxon>Teleostei</taxon>
        <taxon>Anguilliformes</taxon>
        <taxon>Anguillidae</taxon>
        <taxon>Anguilla</taxon>
    </lineage>
</organism>
<protein>
    <submittedName>
        <fullName evidence="1">Uncharacterized protein</fullName>
    </submittedName>
</protein>
<reference evidence="1" key="2">
    <citation type="journal article" date="2015" name="Fish Shellfish Immunol.">
        <title>Early steps in the European eel (Anguilla anguilla)-Vibrio vulnificus interaction in the gills: Role of the RtxA13 toxin.</title>
        <authorList>
            <person name="Callol A."/>
            <person name="Pajuelo D."/>
            <person name="Ebbesson L."/>
            <person name="Teles M."/>
            <person name="MacKenzie S."/>
            <person name="Amaro C."/>
        </authorList>
    </citation>
    <scope>NUCLEOTIDE SEQUENCE</scope>
</reference>
<dbReference type="EMBL" id="GBXM01079448">
    <property type="protein sequence ID" value="JAH29129.1"/>
    <property type="molecule type" value="Transcribed_RNA"/>
</dbReference>
<reference evidence="1" key="1">
    <citation type="submission" date="2014-11" db="EMBL/GenBank/DDBJ databases">
        <authorList>
            <person name="Amaro Gonzalez C."/>
        </authorList>
    </citation>
    <scope>NUCLEOTIDE SEQUENCE</scope>
</reference>
<sequence>MFDNIRLCHLAMGWQHSIMIRTVGLKSL</sequence>
<name>A0A0E9RJ42_ANGAN</name>
<proteinExistence type="predicted"/>
<accession>A0A0E9RJ42</accession>